<dbReference type="InterPro" id="IPR004358">
    <property type="entry name" value="Sig_transdc_His_kin-like_C"/>
</dbReference>
<keyword evidence="4" id="KW-0902">Two-component regulatory system</keyword>
<gene>
    <name evidence="7" type="ORF">GCM10023349_03760</name>
</gene>
<evidence type="ECO:0000313" key="8">
    <source>
        <dbReference type="Proteomes" id="UP001499974"/>
    </source>
</evidence>
<keyword evidence="8" id="KW-1185">Reference proteome</keyword>
<comment type="caution">
    <text evidence="7">The sequence shown here is derived from an EMBL/GenBank/DDBJ whole genome shotgun (WGS) entry which is preliminary data.</text>
</comment>
<dbReference type="InterPro" id="IPR005467">
    <property type="entry name" value="His_kinase_dom"/>
</dbReference>
<evidence type="ECO:0000259" key="6">
    <source>
        <dbReference type="PROSITE" id="PS50109"/>
    </source>
</evidence>
<dbReference type="PROSITE" id="PS50109">
    <property type="entry name" value="HIS_KIN"/>
    <property type="match status" value="1"/>
</dbReference>
<dbReference type="PRINTS" id="PR00344">
    <property type="entry name" value="BCTRLSENSOR"/>
</dbReference>
<name>A0ABP8WM18_9ACTN</name>
<protein>
    <recommendedName>
        <fullName evidence="2">histidine kinase</fullName>
        <ecNumber evidence="2">2.7.13.3</ecNumber>
    </recommendedName>
</protein>
<dbReference type="Pfam" id="PF02518">
    <property type="entry name" value="HATPase_c"/>
    <property type="match status" value="1"/>
</dbReference>
<accession>A0ABP8WM18</accession>
<keyword evidence="3" id="KW-0418">Kinase</keyword>
<keyword evidence="3" id="KW-0808">Transferase</keyword>
<dbReference type="InterPro" id="IPR003594">
    <property type="entry name" value="HATPase_dom"/>
</dbReference>
<evidence type="ECO:0000313" key="7">
    <source>
        <dbReference type="EMBL" id="GAA4692085.1"/>
    </source>
</evidence>
<feature type="domain" description="Histidine kinase" evidence="6">
    <location>
        <begin position="1"/>
        <end position="55"/>
    </location>
</feature>
<dbReference type="Gene3D" id="3.30.565.10">
    <property type="entry name" value="Histidine kinase-like ATPase, C-terminal domain"/>
    <property type="match status" value="1"/>
</dbReference>
<dbReference type="EMBL" id="BAABKM010000001">
    <property type="protein sequence ID" value="GAA4692085.1"/>
    <property type="molecule type" value="Genomic_DNA"/>
</dbReference>
<reference evidence="8" key="1">
    <citation type="journal article" date="2019" name="Int. J. Syst. Evol. Microbiol.">
        <title>The Global Catalogue of Microorganisms (GCM) 10K type strain sequencing project: providing services to taxonomists for standard genome sequencing and annotation.</title>
        <authorList>
            <consortium name="The Broad Institute Genomics Platform"/>
            <consortium name="The Broad Institute Genome Sequencing Center for Infectious Disease"/>
            <person name="Wu L."/>
            <person name="Ma J."/>
        </authorList>
    </citation>
    <scope>NUCLEOTIDE SEQUENCE [LARGE SCALE GENOMIC DNA]</scope>
    <source>
        <strain evidence="8">JCM 18531</strain>
    </source>
</reference>
<sequence>MFDRFHRAERVRPRGGGSGLGLPIARGLAERNDGRLDLADLPGGACFVLRLPTVPA</sequence>
<evidence type="ECO:0000256" key="4">
    <source>
        <dbReference type="ARBA" id="ARBA00023012"/>
    </source>
</evidence>
<dbReference type="SUPFAM" id="SSF55874">
    <property type="entry name" value="ATPase domain of HSP90 chaperone/DNA topoisomerase II/histidine kinase"/>
    <property type="match status" value="1"/>
</dbReference>
<proteinExistence type="predicted"/>
<dbReference type="InterPro" id="IPR036890">
    <property type="entry name" value="HATPase_C_sf"/>
</dbReference>
<comment type="catalytic activity">
    <reaction evidence="1">
        <text>ATP + protein L-histidine = ADP + protein N-phospho-L-histidine.</text>
        <dbReference type="EC" id="2.7.13.3"/>
    </reaction>
</comment>
<dbReference type="EC" id="2.7.13.3" evidence="2"/>
<evidence type="ECO:0000256" key="5">
    <source>
        <dbReference type="SAM" id="MobiDB-lite"/>
    </source>
</evidence>
<feature type="compositionally biased region" description="Basic and acidic residues" evidence="5">
    <location>
        <begin position="1"/>
        <end position="12"/>
    </location>
</feature>
<evidence type="ECO:0000256" key="1">
    <source>
        <dbReference type="ARBA" id="ARBA00000085"/>
    </source>
</evidence>
<organism evidence="7 8">
    <name type="scientific">Nocardioides conyzicola</name>
    <dbReference type="NCBI Taxonomy" id="1651781"/>
    <lineage>
        <taxon>Bacteria</taxon>
        <taxon>Bacillati</taxon>
        <taxon>Actinomycetota</taxon>
        <taxon>Actinomycetes</taxon>
        <taxon>Propionibacteriales</taxon>
        <taxon>Nocardioidaceae</taxon>
        <taxon>Nocardioides</taxon>
    </lineage>
</organism>
<evidence type="ECO:0000256" key="2">
    <source>
        <dbReference type="ARBA" id="ARBA00012438"/>
    </source>
</evidence>
<evidence type="ECO:0000256" key="3">
    <source>
        <dbReference type="ARBA" id="ARBA00022777"/>
    </source>
</evidence>
<dbReference type="Proteomes" id="UP001499974">
    <property type="component" value="Unassembled WGS sequence"/>
</dbReference>
<feature type="region of interest" description="Disordered" evidence="5">
    <location>
        <begin position="1"/>
        <end position="23"/>
    </location>
</feature>